<dbReference type="EMBL" id="CAJNOU010000994">
    <property type="protein sequence ID" value="CAF1130154.1"/>
    <property type="molecule type" value="Genomic_DNA"/>
</dbReference>
<name>A0A814RBC1_9BILA</name>
<evidence type="ECO:0000313" key="2">
    <source>
        <dbReference type="EMBL" id="CAF1130154.1"/>
    </source>
</evidence>
<proteinExistence type="predicted"/>
<gene>
    <name evidence="3" type="ORF">FNK824_LOCUS21459</name>
    <name evidence="2" type="ORF">SEV965_LOCUS17371</name>
</gene>
<dbReference type="AlphaFoldDB" id="A0A814RBC1"/>
<organism evidence="2 4">
    <name type="scientific">Rotaria sordida</name>
    <dbReference type="NCBI Taxonomy" id="392033"/>
    <lineage>
        <taxon>Eukaryota</taxon>
        <taxon>Metazoa</taxon>
        <taxon>Spiralia</taxon>
        <taxon>Gnathifera</taxon>
        <taxon>Rotifera</taxon>
        <taxon>Eurotatoria</taxon>
        <taxon>Bdelloidea</taxon>
        <taxon>Philodinida</taxon>
        <taxon>Philodinidae</taxon>
        <taxon>Rotaria</taxon>
    </lineage>
</organism>
<reference evidence="2" key="1">
    <citation type="submission" date="2021-02" db="EMBL/GenBank/DDBJ databases">
        <authorList>
            <person name="Nowell W R."/>
        </authorList>
    </citation>
    <scope>NUCLEOTIDE SEQUENCE</scope>
</reference>
<dbReference type="EMBL" id="CAJOBE010004137">
    <property type="protein sequence ID" value="CAF3918030.1"/>
    <property type="molecule type" value="Genomic_DNA"/>
</dbReference>
<accession>A0A814RBC1</accession>
<feature type="region of interest" description="Disordered" evidence="1">
    <location>
        <begin position="279"/>
        <end position="300"/>
    </location>
</feature>
<feature type="region of interest" description="Disordered" evidence="1">
    <location>
        <begin position="212"/>
        <end position="248"/>
    </location>
</feature>
<evidence type="ECO:0000313" key="4">
    <source>
        <dbReference type="Proteomes" id="UP000663889"/>
    </source>
</evidence>
<comment type="caution">
    <text evidence="2">The sequence shown here is derived from an EMBL/GenBank/DDBJ whole genome shotgun (WGS) entry which is preliminary data.</text>
</comment>
<feature type="compositionally biased region" description="Polar residues" evidence="1">
    <location>
        <begin position="288"/>
        <end position="300"/>
    </location>
</feature>
<evidence type="ECO:0000313" key="3">
    <source>
        <dbReference type="EMBL" id="CAF3918030.1"/>
    </source>
</evidence>
<dbReference type="Proteomes" id="UP000663889">
    <property type="component" value="Unassembled WGS sequence"/>
</dbReference>
<evidence type="ECO:0000256" key="1">
    <source>
        <dbReference type="SAM" id="MobiDB-lite"/>
    </source>
</evidence>
<dbReference type="Proteomes" id="UP000663874">
    <property type="component" value="Unassembled WGS sequence"/>
</dbReference>
<protein>
    <submittedName>
        <fullName evidence="2">Uncharacterized protein</fullName>
    </submittedName>
</protein>
<sequence length="300" mass="33880">MSSRIQLKNAIVYDNVNSGIRCVTVINSLSGVTNGIILSPDALTSSACTSTLNFHNAITCPSLLDTWIRSAFNKTNLEQNGEVLNVYDTSNRHTVVLYLHKRFTHSNIYMMNLLAGQTYLCQFQNTNSSINIFYLGVAYDLAPGNYLIIRHNVNYMPDRYNDYQEERTGYQLKRKAGFHLSGVERGCHNFTSESLSFMRPVYKKAVEKIIEDEENRDPTSSTTVENDDDNQYYGEPVPELATANDNTNSYPCVRMRSHCDPSNNLQDNTEIIVNVDADNNGNVDRISDSSPRLNRAISDQ</sequence>